<feature type="compositionally biased region" description="Polar residues" evidence="1">
    <location>
        <begin position="389"/>
        <end position="401"/>
    </location>
</feature>
<feature type="compositionally biased region" description="Basic and acidic residues" evidence="1">
    <location>
        <begin position="126"/>
        <end position="145"/>
    </location>
</feature>
<organism evidence="2 3">
    <name type="scientific">Castilleja foliolosa</name>
    <dbReference type="NCBI Taxonomy" id="1961234"/>
    <lineage>
        <taxon>Eukaryota</taxon>
        <taxon>Viridiplantae</taxon>
        <taxon>Streptophyta</taxon>
        <taxon>Embryophyta</taxon>
        <taxon>Tracheophyta</taxon>
        <taxon>Spermatophyta</taxon>
        <taxon>Magnoliopsida</taxon>
        <taxon>eudicotyledons</taxon>
        <taxon>Gunneridae</taxon>
        <taxon>Pentapetalae</taxon>
        <taxon>asterids</taxon>
        <taxon>lamiids</taxon>
        <taxon>Lamiales</taxon>
        <taxon>Orobanchaceae</taxon>
        <taxon>Pedicularideae</taxon>
        <taxon>Castillejinae</taxon>
        <taxon>Castilleja</taxon>
    </lineage>
</organism>
<feature type="compositionally biased region" description="Basic and acidic residues" evidence="1">
    <location>
        <begin position="565"/>
        <end position="578"/>
    </location>
</feature>
<feature type="compositionally biased region" description="Gly residues" evidence="1">
    <location>
        <begin position="552"/>
        <end position="561"/>
    </location>
</feature>
<name>A0ABD3E6C6_9LAMI</name>
<protein>
    <submittedName>
        <fullName evidence="2">Uncharacterized protein</fullName>
    </submittedName>
</protein>
<dbReference type="PANTHER" id="PTHR32091">
    <property type="entry name" value="EUKARYOTIC TRANSLATION INITIATION FACTOR 4B"/>
    <property type="match status" value="1"/>
</dbReference>
<feature type="region of interest" description="Disordered" evidence="1">
    <location>
        <begin position="360"/>
        <end position="403"/>
    </location>
</feature>
<dbReference type="Proteomes" id="UP001632038">
    <property type="component" value="Unassembled WGS sequence"/>
</dbReference>
<feature type="compositionally biased region" description="Basic and acidic residues" evidence="1">
    <location>
        <begin position="267"/>
        <end position="294"/>
    </location>
</feature>
<dbReference type="Pfam" id="PF06273">
    <property type="entry name" value="eIF-4B"/>
    <property type="match status" value="1"/>
</dbReference>
<evidence type="ECO:0000313" key="2">
    <source>
        <dbReference type="EMBL" id="KAL3649812.1"/>
    </source>
</evidence>
<dbReference type="EMBL" id="JAVIJP010000007">
    <property type="protein sequence ID" value="KAL3649812.1"/>
    <property type="molecule type" value="Genomic_DNA"/>
</dbReference>
<feature type="compositionally biased region" description="Basic and acidic residues" evidence="1">
    <location>
        <begin position="360"/>
        <end position="388"/>
    </location>
</feature>
<feature type="compositionally biased region" description="Basic and acidic residues" evidence="1">
    <location>
        <begin position="81"/>
        <end position="99"/>
    </location>
</feature>
<dbReference type="InterPro" id="IPR010433">
    <property type="entry name" value="EIF-4B_pln"/>
</dbReference>
<accession>A0ABD3E6C6</accession>
<feature type="region of interest" description="Disordered" evidence="1">
    <location>
        <begin position="423"/>
        <end position="578"/>
    </location>
</feature>
<keyword evidence="3" id="KW-1185">Reference proteome</keyword>
<feature type="compositionally biased region" description="Basic and acidic residues" evidence="1">
    <location>
        <begin position="504"/>
        <end position="535"/>
    </location>
</feature>
<proteinExistence type="predicted"/>
<feature type="compositionally biased region" description="Gly residues" evidence="1">
    <location>
        <begin position="105"/>
        <end position="123"/>
    </location>
</feature>
<feature type="compositionally biased region" description="Basic and acidic residues" evidence="1">
    <location>
        <begin position="15"/>
        <end position="28"/>
    </location>
</feature>
<comment type="caution">
    <text evidence="2">The sequence shown here is derived from an EMBL/GenBank/DDBJ whole genome shotgun (WGS) entry which is preliminary data.</text>
</comment>
<feature type="compositionally biased region" description="Basic and acidic residues" evidence="1">
    <location>
        <begin position="230"/>
        <end position="258"/>
    </location>
</feature>
<sequence length="578" mass="64194">MSKSPWTKIGAWAADAERAEAEEREAAEKAAAAQPPSSYPTLKEAVGTGGKQKKKTKMTLQEFGMHQSPSTYSGSSASRGLTHEELLRLPTGPKERSADDMQPGRLGGGFSNYGNRPGSGGSNQGRVRDYEGRRSYGFQDDERRGGSPRVSEMNQHSRADEVGNWASMKKPIVPEYNSGQSRPGGKYSSLGGAGGPGAASRADDVDSWASIKKTFPEPQPQSRSSGFSRPESDRWTRSEQRVVSDAPKFEVEVVDKVNKPNPFGTARPREEVLAEKGLDWKKLDSDIEEKKLQKSEGVGSRPASSQSSRPESPLSNKSELSVGEGVTKQRPKVNPFGNAKPREVLLEEKGLDWKKIDLNLENRRVERPETEEEKNLKEEIERLKKESQEQSGDDQSTTHNLILQKEQELEMLVRQLDDKVRYSQKNFERQGSGVGRGAGFYERPRSRPGAYDEPPRAGFQDRPPSYDEPRGGGGYQDRPRSRSGMMYDDHRASFGERPPSWHGGYDESRPGSRERPRSRQGAYEETRNDYNERPRSRGTVDSWSRGSDDRGAGQGGGGRGFFGSRDADRGRVRGGEYN</sequence>
<evidence type="ECO:0000256" key="1">
    <source>
        <dbReference type="SAM" id="MobiDB-lite"/>
    </source>
</evidence>
<feature type="compositionally biased region" description="Polar residues" evidence="1">
    <location>
        <begin position="67"/>
        <end position="79"/>
    </location>
</feature>
<feature type="compositionally biased region" description="Low complexity" evidence="1">
    <location>
        <begin position="300"/>
        <end position="315"/>
    </location>
</feature>
<reference evidence="3" key="1">
    <citation type="journal article" date="2024" name="IScience">
        <title>Strigolactones Initiate the Formation of Haustorium-like Structures in Castilleja.</title>
        <authorList>
            <person name="Buerger M."/>
            <person name="Peterson D."/>
            <person name="Chory J."/>
        </authorList>
    </citation>
    <scope>NUCLEOTIDE SEQUENCE [LARGE SCALE GENOMIC DNA]</scope>
</reference>
<dbReference type="AlphaFoldDB" id="A0ABD3E6C6"/>
<dbReference type="PANTHER" id="PTHR32091:SF20">
    <property type="entry name" value="EUKARYOTIC TRANSLATION INITIATION FACTOR 4B1"/>
    <property type="match status" value="1"/>
</dbReference>
<feature type="region of interest" description="Disordered" evidence="1">
    <location>
        <begin position="1"/>
        <end position="341"/>
    </location>
</feature>
<evidence type="ECO:0000313" key="3">
    <source>
        <dbReference type="Proteomes" id="UP001632038"/>
    </source>
</evidence>
<gene>
    <name evidence="2" type="ORF">CASFOL_006215</name>
</gene>